<feature type="region of interest" description="Disordered" evidence="2">
    <location>
        <begin position="98"/>
        <end position="139"/>
    </location>
</feature>
<evidence type="ECO:0000313" key="4">
    <source>
        <dbReference type="EMBL" id="QPD04124.1"/>
    </source>
</evidence>
<evidence type="ECO:0000259" key="3">
    <source>
        <dbReference type="Pfam" id="PF26206"/>
    </source>
</evidence>
<name>A0A7S8IZJ3_9BACT</name>
<reference evidence="4 5" key="1">
    <citation type="journal article" date="2020" name="ISME J.">
        <title>Enrichment and physiological characterization of a novel comammox Nitrospira indicates ammonium inhibition of complete nitrification.</title>
        <authorList>
            <person name="Sakoula D."/>
            <person name="Koch H."/>
            <person name="Frank J."/>
            <person name="Jetten M.S.M."/>
            <person name="van Kessel M.A.H.J."/>
            <person name="Lucker S."/>
        </authorList>
    </citation>
    <scope>NUCLEOTIDE SEQUENCE [LARGE SCALE GENOMIC DNA]</scope>
    <source>
        <strain evidence="4">Comreactor17</strain>
    </source>
</reference>
<evidence type="ECO:0000256" key="1">
    <source>
        <dbReference type="SAM" id="Coils"/>
    </source>
</evidence>
<accession>A0A7S8IZJ3</accession>
<dbReference type="Pfam" id="PF26206">
    <property type="entry name" value="PTX3_N"/>
    <property type="match status" value="1"/>
</dbReference>
<dbReference type="Proteomes" id="UP000593737">
    <property type="component" value="Chromosome"/>
</dbReference>
<feature type="domain" description="PTX3-like N-terminal" evidence="3">
    <location>
        <begin position="31"/>
        <end position="111"/>
    </location>
</feature>
<evidence type="ECO:0000313" key="5">
    <source>
        <dbReference type="Proteomes" id="UP000593737"/>
    </source>
</evidence>
<proteinExistence type="predicted"/>
<protein>
    <recommendedName>
        <fullName evidence="3">PTX3-like N-terminal domain-containing protein</fullName>
    </recommendedName>
</protein>
<dbReference type="SUPFAM" id="SSF90257">
    <property type="entry name" value="Myosin rod fragments"/>
    <property type="match status" value="1"/>
</dbReference>
<dbReference type="EMBL" id="CP047423">
    <property type="protein sequence ID" value="QPD04124.1"/>
    <property type="molecule type" value="Genomic_DNA"/>
</dbReference>
<dbReference type="KEGG" id="nkf:Nkreftii_001898"/>
<dbReference type="InterPro" id="IPR058832">
    <property type="entry name" value="PTX3_N"/>
</dbReference>
<organism evidence="4 5">
    <name type="scientific">Candidatus Nitrospira kreftii</name>
    <dbReference type="NCBI Taxonomy" id="2652173"/>
    <lineage>
        <taxon>Bacteria</taxon>
        <taxon>Pseudomonadati</taxon>
        <taxon>Nitrospirota</taxon>
        <taxon>Nitrospiria</taxon>
        <taxon>Nitrospirales</taxon>
        <taxon>Nitrospiraceae</taxon>
        <taxon>Nitrospira</taxon>
    </lineage>
</organism>
<feature type="coiled-coil region" evidence="1">
    <location>
        <begin position="37"/>
        <end position="92"/>
    </location>
</feature>
<evidence type="ECO:0000256" key="2">
    <source>
        <dbReference type="SAM" id="MobiDB-lite"/>
    </source>
</evidence>
<sequence>MMMSSHSIRGVYTVFWCGLILSLVGCDYWPPALQAQIEQMRSETQTLTMEKAQLQAQVSDLSKAKLEGQSQMDELSRMNREKTAMIMSLQKQLDMVRAKTLKSMSSKPARRKTPAKSKVNPASKVTLGKKATSKGASVR</sequence>
<dbReference type="AlphaFoldDB" id="A0A7S8IZJ3"/>
<keyword evidence="1" id="KW-0175">Coiled coil</keyword>
<gene>
    <name evidence="4" type="ORF">Nkreftii_001898</name>
</gene>